<keyword evidence="1" id="KW-0677">Repeat</keyword>
<dbReference type="PANTHER" id="PTHR46211:SF1">
    <property type="entry name" value="GLYCEROPHOSPHODIESTER PHOSPHODIESTERASE, CYTOPLASMIC"/>
    <property type="match status" value="1"/>
</dbReference>
<dbReference type="RefSeq" id="WP_349139701.1">
    <property type="nucleotide sequence ID" value="NZ_JBBMFT010000003.1"/>
</dbReference>
<name>A0ABV1ENH3_9FIRM</name>
<feature type="domain" description="SLH" evidence="3">
    <location>
        <begin position="1992"/>
        <end position="2050"/>
    </location>
</feature>
<proteinExistence type="predicted"/>
<gene>
    <name evidence="5" type="ORF">WMO45_06250</name>
</gene>
<feature type="domain" description="SLH" evidence="3">
    <location>
        <begin position="1926"/>
        <end position="1989"/>
    </location>
</feature>
<evidence type="ECO:0000259" key="4">
    <source>
        <dbReference type="PROSITE" id="PS51704"/>
    </source>
</evidence>
<dbReference type="InterPro" id="IPR001119">
    <property type="entry name" value="SLH_dom"/>
</dbReference>
<dbReference type="Pfam" id="PF00395">
    <property type="entry name" value="SLH"/>
    <property type="match status" value="3"/>
</dbReference>
<feature type="signal peptide" evidence="2">
    <location>
        <begin position="1"/>
        <end position="28"/>
    </location>
</feature>
<evidence type="ECO:0000313" key="6">
    <source>
        <dbReference type="Proteomes" id="UP001440599"/>
    </source>
</evidence>
<dbReference type="Gene3D" id="3.20.20.190">
    <property type="entry name" value="Phosphatidylinositol (PI) phosphodiesterase"/>
    <property type="match status" value="2"/>
</dbReference>
<feature type="domain" description="SLH" evidence="3">
    <location>
        <begin position="1866"/>
        <end position="1925"/>
    </location>
</feature>
<dbReference type="PROSITE" id="PS51272">
    <property type="entry name" value="SLH"/>
    <property type="match status" value="3"/>
</dbReference>
<dbReference type="EMBL" id="JBBMFT010000003">
    <property type="protein sequence ID" value="MEQ2456120.1"/>
    <property type="molecule type" value="Genomic_DNA"/>
</dbReference>
<comment type="caution">
    <text evidence="5">The sequence shown here is derived from an EMBL/GenBank/DDBJ whole genome shotgun (WGS) entry which is preliminary data.</text>
</comment>
<evidence type="ECO:0000256" key="2">
    <source>
        <dbReference type="SAM" id="SignalP"/>
    </source>
</evidence>
<dbReference type="InterPro" id="IPR013320">
    <property type="entry name" value="ConA-like_dom_sf"/>
</dbReference>
<dbReference type="Proteomes" id="UP001440599">
    <property type="component" value="Unassembled WGS sequence"/>
</dbReference>
<feature type="chain" id="PRO_5045728218" evidence="2">
    <location>
        <begin position="29"/>
        <end position="2050"/>
    </location>
</feature>
<feature type="domain" description="GP-PDE" evidence="4">
    <location>
        <begin position="1507"/>
        <end position="1747"/>
    </location>
</feature>
<dbReference type="PANTHER" id="PTHR46211">
    <property type="entry name" value="GLYCEROPHOSPHORYL DIESTER PHOSPHODIESTERASE"/>
    <property type="match status" value="1"/>
</dbReference>
<dbReference type="SUPFAM" id="SSF51695">
    <property type="entry name" value="PLC-like phosphodiesterases"/>
    <property type="match status" value="2"/>
</dbReference>
<accession>A0ABV1ENH3</accession>
<dbReference type="InterPro" id="IPR030395">
    <property type="entry name" value="GP_PDE_dom"/>
</dbReference>
<dbReference type="InterPro" id="IPR017946">
    <property type="entry name" value="PLC-like_Pdiesterase_TIM-brl"/>
</dbReference>
<keyword evidence="6" id="KW-1185">Reference proteome</keyword>
<dbReference type="PROSITE" id="PS51704">
    <property type="entry name" value="GP_PDE"/>
    <property type="match status" value="2"/>
</dbReference>
<evidence type="ECO:0000259" key="3">
    <source>
        <dbReference type="PROSITE" id="PS51272"/>
    </source>
</evidence>
<protein>
    <submittedName>
        <fullName evidence="5">Glycerophosphodiester phosphodiesterase family protein</fullName>
    </submittedName>
</protein>
<dbReference type="Gene3D" id="2.60.120.200">
    <property type="match status" value="1"/>
</dbReference>
<keyword evidence="2" id="KW-0732">Signal</keyword>
<organism evidence="5 6">
    <name type="scientific">Flavonifractor hominis</name>
    <dbReference type="NCBI Taxonomy" id="3133178"/>
    <lineage>
        <taxon>Bacteria</taxon>
        <taxon>Bacillati</taxon>
        <taxon>Bacillota</taxon>
        <taxon>Clostridia</taxon>
        <taxon>Eubacteriales</taxon>
        <taxon>Oscillospiraceae</taxon>
        <taxon>Flavonifractor</taxon>
    </lineage>
</organism>
<sequence length="2050" mass="219333">MRKGVQRALGLICSGALLLSALPVPALAAGGSSLTVTGQDALVVNSASPLRIDLGDASFSGEKTVTLSGYVEEIPEDYVTDGLVFRLDGLEGVDAEAGTWTSQASGGEVIQINRDDKLEGEGTNSFGENYLQLDRSKIYLPQSLNEVINSDSFTVEYFVDQDGYNGYDGPFAPILTVDEAGDSFSIFTRTGGEVMELKQGGNPRLQTSFDNAVGCPSAIVFQNTAEVKDSSWYADGVKVSSITPKDNTFASAEQLILGGRLGGSSYETQAKYYSIRIYDRALSADELKANATLDRSRFLGEEEPQLPALSFNDTALEQDGTTELTLTFENGVATLPVVSGALGSQELTLSVDGQQCQLELVTLTALEAAVKQLPQDAISVTVAASASDLDICAAVAEQLTAALEGTPFLEQGGSLRVDGNERDGFQAVLSQNGNSQSAKVEVNVQREESTDADVLKPDFQKVLQGAFSFDSAESITAQSIQEQAAALLGDAGVTPSAAWDEEAGCWQLTLTRDGKSATMPLYINSEVELSFDDPALMNYTTTRMAGGDTAYISGGALHVTGTVGNTYENVVLPVWNFDRDFCIEAEVRMTSAVDSSRWMAVSYGVRPNSAVEGEYTFRQMAVRQNATATNGVEFALMTDGESHGWNVTHTGSYHEAIDPAKTYKLTVLYRNGNIYEYINEELIIVAKNIPAEQVNGKIAFTFDRLTAEMLSLRVSSELPDLPTEKPEKPMADNGYNTEIYEPTTGLVMSPTVVSTEETPAAEAAAAERRPATLVRTVTLSDGVLSVQDGEESISLSEYMTRLDKKILAGFRIEDTAAAEAFGSYVDENGIVDVNVFSADPAVLEAACGGRAGVRGVLDFTGGMPEELIDVVSDTNRSGSRIALIPAESATREAVAYIQARAVNVWVAAESNQVNAAILAGADGLVVSDAAAALDAIEAFDPDTPVLTRQTVITAHRGLHQTAPENTERAAVEAVKAGADAIECDVHMTSDGYIVVNHDETTGRLMNENVEVAKTTLAELQQLTFNENAQEGDRIPTLEQLFQAADEADPDDDIIHVIEIKSTDPNLIKPLAEVIRKCNMEDRVIFISFSDAQTALIRQEMPEVSVGELNTHSSTSQDNATNLKNLSDTLDNLNAFYNCSYGTQDASLVRVARHRGIYVHPWTVDDQSVYEQEFFDGYHGITSNRVDYSTGYLSGMTASASSLSGNTGAQNALSVTATAQTRGGEQAIADPSFLQISGSVTVQRDENGAFWSDKAGTAQIVLGTSYTMPTNGDTYTMYSMPITLTFVKQTTGYDTQVYEPATGLVMSPTVVSTEETPAAEAAAAERRPATLVRTVTLSDGVLSVQDGEESISLSEYMTRLDKKILAGFRIEDTAAAEAFGSYVDENGIVDVNVFSTDPAVLEAACGGRAGVRGVLDFTGGMPEELIDVVSDTNRSGSRIALIPAGSATREAVAYIQARAVNVWVAAESSQVNAAILAGADGLVVSDAAAALDAIEAFDPDTPVLTRQTVITAHRGLHQTAPENTERAAVEAVKAGADAIECDVHMTSDGYIVVNHDETTGRLMNEDVEVAKTTLAELQQLTFNENAQEGDRIPTLEQLFQAADEADPDDDIIHVIEIKSTDPNLIKPLADVIRKCHMEDRVIFISFSEEQLKLIREEMPEVAVGVLYLYAFSDVTTNLEKFANTLDDLNAFYNCYSMCQTPELVAAARHRGIYVHPWTVDDQSVYEQEFFDGYHGITSNRVDYSTGYLSGVTASASSLSGNIGAQNAMSVTATAQTRGGEQTIAEPSFLQISGSVTVQRDENGAFWSDKAGTAQIVLGTSYTMPTNGDTYTMYSMPITLTFTEASQGGNTGDTDTGDTGSTTPPVVIVRPAFNDIANQWYTDAANYVGRNGIMSGVGGGRFDPNGFSSRAMVAQVIYNMEGSPATAGVSGFTDVLAGQWYTDAVTWNVSAKIVSGYGNGLFGTNDNVTREQLVVLLYRYAQYKGYGTSASGSLAAFVDSASVSDWATQAMSWAVANGIINGKDGARLDPQGTATRAEMAKILMTFCQTIAE</sequence>
<reference evidence="5 6" key="1">
    <citation type="submission" date="2024-03" db="EMBL/GenBank/DDBJ databases">
        <title>Human intestinal bacterial collection.</title>
        <authorList>
            <person name="Pauvert C."/>
            <person name="Hitch T.C.A."/>
            <person name="Clavel T."/>
        </authorList>
    </citation>
    <scope>NUCLEOTIDE SEQUENCE [LARGE SCALE GENOMIC DNA]</scope>
    <source>
        <strain evidence="5 6">CLA-AP-H34</strain>
    </source>
</reference>
<dbReference type="SUPFAM" id="SSF49899">
    <property type="entry name" value="Concanavalin A-like lectins/glucanases"/>
    <property type="match status" value="1"/>
</dbReference>
<evidence type="ECO:0000256" key="1">
    <source>
        <dbReference type="ARBA" id="ARBA00022737"/>
    </source>
</evidence>
<dbReference type="Pfam" id="PF03009">
    <property type="entry name" value="GDPD"/>
    <property type="match status" value="2"/>
</dbReference>
<feature type="domain" description="GP-PDE" evidence="4">
    <location>
        <begin position="950"/>
        <end position="1192"/>
    </location>
</feature>
<evidence type="ECO:0000313" key="5">
    <source>
        <dbReference type="EMBL" id="MEQ2456120.1"/>
    </source>
</evidence>